<dbReference type="EMBL" id="JAZGQO010000021">
    <property type="protein sequence ID" value="KAK6165883.1"/>
    <property type="molecule type" value="Genomic_DNA"/>
</dbReference>
<protein>
    <recommendedName>
        <fullName evidence="6">Cytochrome P450</fullName>
    </recommendedName>
</protein>
<evidence type="ECO:0000313" key="4">
    <source>
        <dbReference type="EMBL" id="KAK6165883.1"/>
    </source>
</evidence>
<dbReference type="InterPro" id="IPR001128">
    <property type="entry name" value="Cyt_P450"/>
</dbReference>
<feature type="binding site" description="axial binding residue" evidence="2">
    <location>
        <position position="85"/>
    </location>
    <ligand>
        <name>heme</name>
        <dbReference type="ChEBI" id="CHEBI:30413"/>
    </ligand>
    <ligandPart>
        <name>Fe</name>
        <dbReference type="ChEBI" id="CHEBI:18248"/>
    </ligandPart>
</feature>
<keyword evidence="3" id="KW-0560">Oxidoreductase</keyword>
<evidence type="ECO:0000313" key="5">
    <source>
        <dbReference type="Proteomes" id="UP001347796"/>
    </source>
</evidence>
<organism evidence="4 5">
    <name type="scientific">Patella caerulea</name>
    <name type="common">Rayed Mediterranean limpet</name>
    <dbReference type="NCBI Taxonomy" id="87958"/>
    <lineage>
        <taxon>Eukaryota</taxon>
        <taxon>Metazoa</taxon>
        <taxon>Spiralia</taxon>
        <taxon>Lophotrochozoa</taxon>
        <taxon>Mollusca</taxon>
        <taxon>Gastropoda</taxon>
        <taxon>Patellogastropoda</taxon>
        <taxon>Patelloidea</taxon>
        <taxon>Patellidae</taxon>
        <taxon>Patella</taxon>
    </lineage>
</organism>
<dbReference type="GO" id="GO:0020037">
    <property type="term" value="F:heme binding"/>
    <property type="evidence" value="ECO:0007669"/>
    <property type="project" value="InterPro"/>
</dbReference>
<keyword evidence="2 3" id="KW-0349">Heme</keyword>
<dbReference type="PANTHER" id="PTHR24291">
    <property type="entry name" value="CYTOCHROME P450 FAMILY 4"/>
    <property type="match status" value="1"/>
</dbReference>
<comment type="cofactor">
    <cofactor evidence="2">
        <name>heme</name>
        <dbReference type="ChEBI" id="CHEBI:30413"/>
    </cofactor>
</comment>
<dbReference type="PROSITE" id="PS00086">
    <property type="entry name" value="CYTOCHROME_P450"/>
    <property type="match status" value="1"/>
</dbReference>
<dbReference type="InterPro" id="IPR017972">
    <property type="entry name" value="Cyt_P450_CS"/>
</dbReference>
<evidence type="ECO:0008006" key="6">
    <source>
        <dbReference type="Google" id="ProtNLM"/>
    </source>
</evidence>
<reference evidence="4 5" key="1">
    <citation type="submission" date="2024-01" db="EMBL/GenBank/DDBJ databases">
        <title>The genome of the rayed Mediterranean limpet Patella caerulea (Linnaeus, 1758).</title>
        <authorList>
            <person name="Anh-Thu Weber A."/>
            <person name="Halstead-Nussloch G."/>
        </authorList>
    </citation>
    <scope>NUCLEOTIDE SEQUENCE [LARGE SCALE GENOMIC DNA]</scope>
    <source>
        <strain evidence="4">AATW-2023a</strain>
        <tissue evidence="4">Whole specimen</tissue>
    </source>
</reference>
<keyword evidence="2 3" id="KW-0408">Iron</keyword>
<name>A0AAN8G5Y8_PATCE</name>
<dbReference type="AlphaFoldDB" id="A0AAN8G5Y8"/>
<evidence type="ECO:0000256" key="1">
    <source>
        <dbReference type="ARBA" id="ARBA00010617"/>
    </source>
</evidence>
<comment type="caution">
    <text evidence="4">The sequence shown here is derived from an EMBL/GenBank/DDBJ whole genome shotgun (WGS) entry which is preliminary data.</text>
</comment>
<dbReference type="PRINTS" id="PR00385">
    <property type="entry name" value="P450"/>
</dbReference>
<evidence type="ECO:0000256" key="3">
    <source>
        <dbReference type="RuleBase" id="RU000461"/>
    </source>
</evidence>
<keyword evidence="5" id="KW-1185">Reference proteome</keyword>
<accession>A0AAN8G5Y8</accession>
<sequence length="147" mass="17011">MCIKESLRLHSIVSFITRNTEQNFKVLDKTIPRDTMTTILIYGLHHNPSVWEDSLEFRPERFSPENIDKINPFAYIPFSAGPRNCIGQNFAMHEIKVLLVKILNRFHLELDPNHDVKKFAGVVTRAENGIRMKAKLRIPGQCIHESD</sequence>
<keyword evidence="2 3" id="KW-0479">Metal-binding</keyword>
<dbReference type="GO" id="GO:0004497">
    <property type="term" value="F:monooxygenase activity"/>
    <property type="evidence" value="ECO:0007669"/>
    <property type="project" value="UniProtKB-KW"/>
</dbReference>
<dbReference type="Gene3D" id="1.10.630.10">
    <property type="entry name" value="Cytochrome P450"/>
    <property type="match status" value="1"/>
</dbReference>
<proteinExistence type="inferred from homology"/>
<dbReference type="PANTHER" id="PTHR24291:SF201">
    <property type="entry name" value="CYTOCHROME P450, FAMILY 4, SUBFAMILY B, POLYPEPTIDE 7"/>
    <property type="match status" value="1"/>
</dbReference>
<dbReference type="GO" id="GO:0016705">
    <property type="term" value="F:oxidoreductase activity, acting on paired donors, with incorporation or reduction of molecular oxygen"/>
    <property type="evidence" value="ECO:0007669"/>
    <property type="project" value="InterPro"/>
</dbReference>
<dbReference type="InterPro" id="IPR050196">
    <property type="entry name" value="Cytochrome_P450_Monoox"/>
</dbReference>
<evidence type="ECO:0000256" key="2">
    <source>
        <dbReference type="PIRSR" id="PIRSR602401-1"/>
    </source>
</evidence>
<comment type="similarity">
    <text evidence="1 3">Belongs to the cytochrome P450 family.</text>
</comment>
<dbReference type="SUPFAM" id="SSF48264">
    <property type="entry name" value="Cytochrome P450"/>
    <property type="match status" value="1"/>
</dbReference>
<dbReference type="GO" id="GO:0005506">
    <property type="term" value="F:iron ion binding"/>
    <property type="evidence" value="ECO:0007669"/>
    <property type="project" value="InterPro"/>
</dbReference>
<dbReference type="PRINTS" id="PR00463">
    <property type="entry name" value="EP450I"/>
</dbReference>
<keyword evidence="3" id="KW-0503">Monooxygenase</keyword>
<dbReference type="Proteomes" id="UP001347796">
    <property type="component" value="Unassembled WGS sequence"/>
</dbReference>
<dbReference type="InterPro" id="IPR002401">
    <property type="entry name" value="Cyt_P450_E_grp-I"/>
</dbReference>
<gene>
    <name evidence="4" type="ORF">SNE40_022704</name>
</gene>
<dbReference type="Pfam" id="PF00067">
    <property type="entry name" value="p450"/>
    <property type="match status" value="1"/>
</dbReference>
<dbReference type="InterPro" id="IPR036396">
    <property type="entry name" value="Cyt_P450_sf"/>
</dbReference>